<dbReference type="InterPro" id="IPR001789">
    <property type="entry name" value="Sig_transdc_resp-reg_receiver"/>
</dbReference>
<dbReference type="Proteomes" id="UP000199202">
    <property type="component" value="Unassembled WGS sequence"/>
</dbReference>
<evidence type="ECO:0000256" key="4">
    <source>
        <dbReference type="ARBA" id="ARBA00023163"/>
    </source>
</evidence>
<dbReference type="Pfam" id="PF00072">
    <property type="entry name" value="Response_reg"/>
    <property type="match status" value="1"/>
</dbReference>
<dbReference type="PROSITE" id="PS00622">
    <property type="entry name" value="HTH_LUXR_1"/>
    <property type="match status" value="1"/>
</dbReference>
<evidence type="ECO:0000313" key="9">
    <source>
        <dbReference type="Proteomes" id="UP000199202"/>
    </source>
</evidence>
<feature type="modified residue" description="4-aspartylphosphate" evidence="5">
    <location>
        <position position="69"/>
    </location>
</feature>
<keyword evidence="9" id="KW-1185">Reference proteome</keyword>
<keyword evidence="3 8" id="KW-0238">DNA-binding</keyword>
<dbReference type="GO" id="GO:0006355">
    <property type="term" value="P:regulation of DNA-templated transcription"/>
    <property type="evidence" value="ECO:0007669"/>
    <property type="project" value="InterPro"/>
</dbReference>
<proteinExistence type="predicted"/>
<sequence>MPAPYADEHAVQGVRVIRVLVVDDEELVRSGLRLILEAAGDIVIVGEARDGAEAVSAVPRLRPEVVLMDVRMPVMDGLAAASRLLSRPDPPKLVMLTTFDLDEYVHEALRMGAVGFLLKDTPPRELAAAVRTVAGGQAMLSPSVTKRLLASYADRAPSRAEAARRQLAGLTGREEDVIRAVARGLSNAEIGRELRLTEATVKSHVSRVLAKLGLANRVQAAILVHDADLG</sequence>
<dbReference type="GO" id="GO:0003677">
    <property type="term" value="F:DNA binding"/>
    <property type="evidence" value="ECO:0007669"/>
    <property type="project" value="UniProtKB-KW"/>
</dbReference>
<dbReference type="Gene3D" id="3.40.50.2300">
    <property type="match status" value="1"/>
</dbReference>
<dbReference type="SUPFAM" id="SSF52172">
    <property type="entry name" value="CheY-like"/>
    <property type="match status" value="1"/>
</dbReference>
<dbReference type="InterPro" id="IPR058245">
    <property type="entry name" value="NreC/VraR/RcsB-like_REC"/>
</dbReference>
<dbReference type="SMART" id="SM00448">
    <property type="entry name" value="REC"/>
    <property type="match status" value="1"/>
</dbReference>
<dbReference type="PRINTS" id="PR00038">
    <property type="entry name" value="HTHLUXR"/>
</dbReference>
<keyword evidence="1 5" id="KW-0597">Phosphoprotein</keyword>
<dbReference type="CDD" id="cd17535">
    <property type="entry name" value="REC_NarL-like"/>
    <property type="match status" value="1"/>
</dbReference>
<dbReference type="GO" id="GO:0000160">
    <property type="term" value="P:phosphorelay signal transduction system"/>
    <property type="evidence" value="ECO:0007669"/>
    <property type="project" value="InterPro"/>
</dbReference>
<keyword evidence="4" id="KW-0804">Transcription</keyword>
<dbReference type="STRING" id="633440.SAMN05421869_106147"/>
<dbReference type="PANTHER" id="PTHR43214">
    <property type="entry name" value="TWO-COMPONENT RESPONSE REGULATOR"/>
    <property type="match status" value="1"/>
</dbReference>
<dbReference type="SUPFAM" id="SSF46894">
    <property type="entry name" value="C-terminal effector domain of the bipartite response regulators"/>
    <property type="match status" value="1"/>
</dbReference>
<reference evidence="8 9" key="1">
    <citation type="submission" date="2016-10" db="EMBL/GenBank/DDBJ databases">
        <authorList>
            <person name="de Groot N.N."/>
        </authorList>
    </citation>
    <scope>NUCLEOTIDE SEQUENCE [LARGE SCALE GENOMIC DNA]</scope>
    <source>
        <strain evidence="8 9">CGMCC 4.6533</strain>
    </source>
</reference>
<dbReference type="SMART" id="SM00421">
    <property type="entry name" value="HTH_LUXR"/>
    <property type="match status" value="1"/>
</dbReference>
<dbReference type="AlphaFoldDB" id="A0A1G8LN84"/>
<feature type="domain" description="Response regulatory" evidence="7">
    <location>
        <begin position="18"/>
        <end position="134"/>
    </location>
</feature>
<keyword evidence="2" id="KW-0805">Transcription regulation</keyword>
<organism evidence="8 9">
    <name type="scientific">Nonomuraea jiangxiensis</name>
    <dbReference type="NCBI Taxonomy" id="633440"/>
    <lineage>
        <taxon>Bacteria</taxon>
        <taxon>Bacillati</taxon>
        <taxon>Actinomycetota</taxon>
        <taxon>Actinomycetes</taxon>
        <taxon>Streptosporangiales</taxon>
        <taxon>Streptosporangiaceae</taxon>
        <taxon>Nonomuraea</taxon>
    </lineage>
</organism>
<dbReference type="InterPro" id="IPR011006">
    <property type="entry name" value="CheY-like_superfamily"/>
</dbReference>
<name>A0A1G8LN84_9ACTN</name>
<dbReference type="EMBL" id="FNDJ01000006">
    <property type="protein sequence ID" value="SDI57124.1"/>
    <property type="molecule type" value="Genomic_DNA"/>
</dbReference>
<dbReference type="InterPro" id="IPR000792">
    <property type="entry name" value="Tscrpt_reg_LuxR_C"/>
</dbReference>
<dbReference type="PANTHER" id="PTHR43214:SF24">
    <property type="entry name" value="TRANSCRIPTIONAL REGULATORY PROTEIN NARL-RELATED"/>
    <property type="match status" value="1"/>
</dbReference>
<dbReference type="Pfam" id="PF00196">
    <property type="entry name" value="GerE"/>
    <property type="match status" value="1"/>
</dbReference>
<dbReference type="PROSITE" id="PS50110">
    <property type="entry name" value="RESPONSE_REGULATORY"/>
    <property type="match status" value="1"/>
</dbReference>
<evidence type="ECO:0000256" key="1">
    <source>
        <dbReference type="ARBA" id="ARBA00022553"/>
    </source>
</evidence>
<dbReference type="CDD" id="cd06170">
    <property type="entry name" value="LuxR_C_like"/>
    <property type="match status" value="1"/>
</dbReference>
<evidence type="ECO:0000256" key="2">
    <source>
        <dbReference type="ARBA" id="ARBA00023015"/>
    </source>
</evidence>
<feature type="domain" description="HTH luxR-type" evidence="6">
    <location>
        <begin position="163"/>
        <end position="228"/>
    </location>
</feature>
<protein>
    <submittedName>
        <fullName evidence="8">DNA-binding response regulator, NarL/FixJ family, contains REC and HTH domains</fullName>
    </submittedName>
</protein>
<dbReference type="InterPro" id="IPR039420">
    <property type="entry name" value="WalR-like"/>
</dbReference>
<dbReference type="PROSITE" id="PS50043">
    <property type="entry name" value="HTH_LUXR_2"/>
    <property type="match status" value="1"/>
</dbReference>
<evidence type="ECO:0000256" key="5">
    <source>
        <dbReference type="PROSITE-ProRule" id="PRU00169"/>
    </source>
</evidence>
<evidence type="ECO:0000259" key="7">
    <source>
        <dbReference type="PROSITE" id="PS50110"/>
    </source>
</evidence>
<evidence type="ECO:0000259" key="6">
    <source>
        <dbReference type="PROSITE" id="PS50043"/>
    </source>
</evidence>
<evidence type="ECO:0000256" key="3">
    <source>
        <dbReference type="ARBA" id="ARBA00023125"/>
    </source>
</evidence>
<gene>
    <name evidence="8" type="ORF">SAMN05421869_106147</name>
</gene>
<accession>A0A1G8LN84</accession>
<evidence type="ECO:0000313" key="8">
    <source>
        <dbReference type="EMBL" id="SDI57124.1"/>
    </source>
</evidence>
<dbReference type="InterPro" id="IPR016032">
    <property type="entry name" value="Sig_transdc_resp-reg_C-effctor"/>
</dbReference>